<dbReference type="Gene3D" id="2.30.110.10">
    <property type="entry name" value="Electron Transport, Fmn-binding Protein, Chain A"/>
    <property type="match status" value="1"/>
</dbReference>
<dbReference type="InterPro" id="IPR052019">
    <property type="entry name" value="F420H2_bilvrd_red/Heme_oxyg"/>
</dbReference>
<dbReference type="EMBL" id="CP050177">
    <property type="protein sequence ID" value="QIQ05083.1"/>
    <property type="molecule type" value="Genomic_DNA"/>
</dbReference>
<organism evidence="4 5">
    <name type="scientific">Streptomyces liangshanensis</name>
    <dbReference type="NCBI Taxonomy" id="2717324"/>
    <lineage>
        <taxon>Bacteria</taxon>
        <taxon>Bacillati</taxon>
        <taxon>Actinomycetota</taxon>
        <taxon>Actinomycetes</taxon>
        <taxon>Kitasatosporales</taxon>
        <taxon>Streptomycetaceae</taxon>
        <taxon>Streptomyces</taxon>
    </lineage>
</organism>
<dbReference type="Pfam" id="PF01243">
    <property type="entry name" value="PNPOx_N"/>
    <property type="match status" value="1"/>
</dbReference>
<dbReference type="InterPro" id="IPR012349">
    <property type="entry name" value="Split_barrel_FMN-bd"/>
</dbReference>
<dbReference type="InterPro" id="IPR011576">
    <property type="entry name" value="Pyridox_Oxase_N"/>
</dbReference>
<reference evidence="4 5" key="1">
    <citation type="submission" date="2020-03" db="EMBL/GenBank/DDBJ databases">
        <title>A novel species.</title>
        <authorList>
            <person name="Gao J."/>
        </authorList>
    </citation>
    <scope>NUCLEOTIDE SEQUENCE [LARGE SCALE GENOMIC DNA]</scope>
    <source>
        <strain evidence="4 5">QMT-12</strain>
    </source>
</reference>
<evidence type="ECO:0000256" key="1">
    <source>
        <dbReference type="ARBA" id="ARBA00023002"/>
    </source>
</evidence>
<dbReference type="PANTHER" id="PTHR35176:SF4">
    <property type="entry name" value="PYRIDOXAMINE 5'-PHOSPHATE OXIDASE-RELATED FMN-BINDING"/>
    <property type="match status" value="1"/>
</dbReference>
<dbReference type="AlphaFoldDB" id="A0A6G9H3H1"/>
<dbReference type="GO" id="GO:0005829">
    <property type="term" value="C:cytosol"/>
    <property type="evidence" value="ECO:0007669"/>
    <property type="project" value="TreeGrafter"/>
</dbReference>
<keyword evidence="1" id="KW-0560">Oxidoreductase</keyword>
<evidence type="ECO:0000313" key="5">
    <source>
        <dbReference type="Proteomes" id="UP000501179"/>
    </source>
</evidence>
<proteinExistence type="predicted"/>
<protein>
    <submittedName>
        <fullName evidence="4">Pyridoxamine 5'-phosphate oxidase family protein</fullName>
    </submittedName>
</protein>
<dbReference type="PANTHER" id="PTHR35176">
    <property type="entry name" value="HEME OXYGENASE HI_0854-RELATED"/>
    <property type="match status" value="1"/>
</dbReference>
<dbReference type="SUPFAM" id="SSF50475">
    <property type="entry name" value="FMN-binding split barrel"/>
    <property type="match status" value="1"/>
</dbReference>
<dbReference type="RefSeq" id="WP_167033590.1">
    <property type="nucleotide sequence ID" value="NZ_CP050177.1"/>
</dbReference>
<dbReference type="Proteomes" id="UP000501179">
    <property type="component" value="Chromosome"/>
</dbReference>
<evidence type="ECO:0000259" key="3">
    <source>
        <dbReference type="Pfam" id="PF01243"/>
    </source>
</evidence>
<dbReference type="GO" id="GO:0070967">
    <property type="term" value="F:coenzyme F420 binding"/>
    <property type="evidence" value="ECO:0007669"/>
    <property type="project" value="TreeGrafter"/>
</dbReference>
<dbReference type="GO" id="GO:0016627">
    <property type="term" value="F:oxidoreductase activity, acting on the CH-CH group of donors"/>
    <property type="evidence" value="ECO:0007669"/>
    <property type="project" value="TreeGrafter"/>
</dbReference>
<accession>A0A6G9H3H1</accession>
<evidence type="ECO:0000313" key="4">
    <source>
        <dbReference type="EMBL" id="QIQ05083.1"/>
    </source>
</evidence>
<keyword evidence="5" id="KW-1185">Reference proteome</keyword>
<feature type="region of interest" description="Disordered" evidence="2">
    <location>
        <begin position="1"/>
        <end position="23"/>
    </location>
</feature>
<name>A0A6G9H3H1_9ACTN</name>
<feature type="compositionally biased region" description="Basic and acidic residues" evidence="2">
    <location>
        <begin position="1"/>
        <end position="18"/>
    </location>
</feature>
<gene>
    <name evidence="4" type="ORF">HA039_24910</name>
</gene>
<sequence>MARIEPTEPRTEELDTRYGEPGATATPWREAVALLTAAELFWLTTVRPEGRPHVTPLLAVWADGALYFCTGAEERKSRNLAANPEVVLTTGTNALAGGCDLVVEGTAVRVTDEARLTALAGAWEAKYGADWHFEVRDGGFAGDRGNVAVVHEVAPRTAFGFGKAPYSQTRWRF</sequence>
<feature type="domain" description="Pyridoxamine 5'-phosphate oxidase N-terminal" evidence="3">
    <location>
        <begin position="30"/>
        <end position="135"/>
    </location>
</feature>
<evidence type="ECO:0000256" key="2">
    <source>
        <dbReference type="SAM" id="MobiDB-lite"/>
    </source>
</evidence>
<dbReference type="KEGG" id="slia:HA039_24910"/>